<organism evidence="1 2">
    <name type="scientific">Pseudonocardia hierapolitana</name>
    <dbReference type="NCBI Taxonomy" id="1128676"/>
    <lineage>
        <taxon>Bacteria</taxon>
        <taxon>Bacillati</taxon>
        <taxon>Actinomycetota</taxon>
        <taxon>Actinomycetes</taxon>
        <taxon>Pseudonocardiales</taxon>
        <taxon>Pseudonocardiaceae</taxon>
        <taxon>Pseudonocardia</taxon>
    </lineage>
</organism>
<keyword evidence="2" id="KW-1185">Reference proteome</keyword>
<sequence>MPLIQSCTVEDPLHGVVIVHTDVERGRVEVAGDGFPAVHLRRSGTAEVSAYVPIGTRDPAHLTLTVDGTPATLIPGRGRFTRGSFRVDTHVEGVHYHFRPSDEDGSLLSRDGRRLGELMLEPETVELMAVWTPGADVRPQDAAIGYALATAFGTGAESTLTMLIHTLTGVTYS</sequence>
<dbReference type="Proteomes" id="UP000321261">
    <property type="component" value="Unassembled WGS sequence"/>
</dbReference>
<protein>
    <submittedName>
        <fullName evidence="1">Uncharacterized protein</fullName>
    </submittedName>
</protein>
<evidence type="ECO:0000313" key="2">
    <source>
        <dbReference type="Proteomes" id="UP000321261"/>
    </source>
</evidence>
<comment type="caution">
    <text evidence="1">The sequence shown here is derived from an EMBL/GenBank/DDBJ whole genome shotgun (WGS) entry which is preliminary data.</text>
</comment>
<dbReference type="OrthoDB" id="3391948at2"/>
<reference evidence="1 2" key="1">
    <citation type="submission" date="2019-06" db="EMBL/GenBank/DDBJ databases">
        <title>Sequencing the genomes of 1000 actinobacteria strains.</title>
        <authorList>
            <person name="Klenk H.-P."/>
        </authorList>
    </citation>
    <scope>NUCLEOTIDE SEQUENCE [LARGE SCALE GENOMIC DNA]</scope>
    <source>
        <strain evidence="1 2">DSM 45671</strain>
    </source>
</reference>
<gene>
    <name evidence="1" type="ORF">FHX44_11518</name>
</gene>
<dbReference type="AlphaFoldDB" id="A0A561SIE9"/>
<proteinExistence type="predicted"/>
<evidence type="ECO:0000313" key="1">
    <source>
        <dbReference type="EMBL" id="TWF74637.1"/>
    </source>
</evidence>
<accession>A0A561SIE9</accession>
<dbReference type="EMBL" id="VIWU01000001">
    <property type="protein sequence ID" value="TWF74637.1"/>
    <property type="molecule type" value="Genomic_DNA"/>
</dbReference>
<dbReference type="RefSeq" id="WP_147253973.1">
    <property type="nucleotide sequence ID" value="NZ_VIWU01000001.1"/>
</dbReference>
<name>A0A561SIE9_9PSEU</name>